<evidence type="ECO:0000256" key="1">
    <source>
        <dbReference type="ARBA" id="ARBA00011900"/>
    </source>
</evidence>
<evidence type="ECO:0000256" key="2">
    <source>
        <dbReference type="ARBA" id="ARBA00022603"/>
    </source>
</evidence>
<evidence type="ECO:0000259" key="7">
    <source>
        <dbReference type="Pfam" id="PF02384"/>
    </source>
</evidence>
<evidence type="ECO:0000313" key="9">
    <source>
        <dbReference type="EMBL" id="KKN57208.1"/>
    </source>
</evidence>
<dbReference type="InterPro" id="IPR029063">
    <property type="entry name" value="SAM-dependent_MTases_sf"/>
</dbReference>
<comment type="caution">
    <text evidence="9">The sequence shown here is derived from an EMBL/GenBank/DDBJ whole genome shotgun (WGS) entry which is preliminary data.</text>
</comment>
<dbReference type="GO" id="GO:0032259">
    <property type="term" value="P:methylation"/>
    <property type="evidence" value="ECO:0007669"/>
    <property type="project" value="UniProtKB-KW"/>
</dbReference>
<dbReference type="PANTHER" id="PTHR33841:SF6">
    <property type="entry name" value="TYPE II METHYLTRANSFERASE M.HINDII"/>
    <property type="match status" value="1"/>
</dbReference>
<comment type="catalytic activity">
    <reaction evidence="6">
        <text>a 2'-deoxyadenosine in DNA + S-adenosyl-L-methionine = an N(6)-methyl-2'-deoxyadenosine in DNA + S-adenosyl-L-homocysteine + H(+)</text>
        <dbReference type="Rhea" id="RHEA:15197"/>
        <dbReference type="Rhea" id="RHEA-COMP:12418"/>
        <dbReference type="Rhea" id="RHEA-COMP:12419"/>
        <dbReference type="ChEBI" id="CHEBI:15378"/>
        <dbReference type="ChEBI" id="CHEBI:57856"/>
        <dbReference type="ChEBI" id="CHEBI:59789"/>
        <dbReference type="ChEBI" id="CHEBI:90615"/>
        <dbReference type="ChEBI" id="CHEBI:90616"/>
        <dbReference type="EC" id="2.1.1.72"/>
    </reaction>
</comment>
<dbReference type="InterPro" id="IPR025931">
    <property type="entry name" value="TaqI_C"/>
</dbReference>
<dbReference type="InterPro" id="IPR003356">
    <property type="entry name" value="DNA_methylase_A-5"/>
</dbReference>
<evidence type="ECO:0000256" key="4">
    <source>
        <dbReference type="ARBA" id="ARBA00022747"/>
    </source>
</evidence>
<name>A0A0F9UU93_9ZZZZ</name>
<dbReference type="GO" id="GO:0003677">
    <property type="term" value="F:DNA binding"/>
    <property type="evidence" value="ECO:0007669"/>
    <property type="project" value="UniProtKB-KW"/>
</dbReference>
<feature type="domain" description="DNA methylase adenine-specific" evidence="7">
    <location>
        <begin position="533"/>
        <end position="838"/>
    </location>
</feature>
<keyword evidence="4" id="KW-0680">Restriction system</keyword>
<dbReference type="SUPFAM" id="SSF53335">
    <property type="entry name" value="S-adenosyl-L-methionine-dependent methyltransferases"/>
    <property type="match status" value="1"/>
</dbReference>
<dbReference type="PANTHER" id="PTHR33841">
    <property type="entry name" value="DNA METHYLTRANSFERASE YEEA-RELATED"/>
    <property type="match status" value="1"/>
</dbReference>
<accession>A0A0F9UU93</accession>
<evidence type="ECO:0000256" key="3">
    <source>
        <dbReference type="ARBA" id="ARBA00022679"/>
    </source>
</evidence>
<dbReference type="Pfam" id="PF02384">
    <property type="entry name" value="N6_Mtase"/>
    <property type="match status" value="1"/>
</dbReference>
<dbReference type="Gene3D" id="3.40.50.150">
    <property type="entry name" value="Vaccinia Virus protein VP39"/>
    <property type="match status" value="1"/>
</dbReference>
<organism evidence="9">
    <name type="scientific">marine sediment metagenome</name>
    <dbReference type="NCBI Taxonomy" id="412755"/>
    <lineage>
        <taxon>unclassified sequences</taxon>
        <taxon>metagenomes</taxon>
        <taxon>ecological metagenomes</taxon>
    </lineage>
</organism>
<sequence>MPEDIISRIKSIKNLKTLLEYFRDILDWPLEFDETEDITFDYDSIELGIDHNSTARIKNIKQIRSLIDNQPWGLFFIEFESKKLPIGMLKRILKSLISSKRKNVKSKIWNLTELIFIVVLGEKDERSISFANFTESEMGKPKLRTFSWDSTYTFIEYLQAKYDLDKLRWPEDDTDIKSWKKRWFSAFKIKKEEIISLINSHNTIINKEQTFRQYVLKCQRDNINNEESIVQPFAISFLKILNYYNQNNLFIEEAEEGNKPDFHTESFILECKSTKYKDFAEIKDRKEPPIDQLTRYLKSKTFKREFGILFSLNRFEVFSLKNNKLILIEDLSFSLLEFYEQKPTNFDNFLRKFYSIPLRREEKIQMIIDTEREKTVPVNAKQFNKILKSLKNQISSALIENYKKFDTKSDDVKLIKNKICDIKNQMDLSLLNAEKEYISQTAFIYLARIILTKSWEDLSIIDPPNTYNGGFKSYLDSSSGKINEVFQIAINKFQSLYHLFDPNNPYLVIKLPDDLIIDIFLEFSKCNFQNLGQDILGYIYEDYLDRENRKNFGQFYTPPYIVNLILDRIGYIPKKNKLLDYTILDPASGSGSFLLSAVRRVIESKKDGQDHSKDYKRIIENQIYGSELMLFPYLLSEINMLLQFSTIIRKILDMDLKLNVLNVFPNNSFNLLDKSYGSRLFEIKEDQVVGNEIMDPALTNIKKIKLKEIQKKNDFDFVVGNPPYVSNDTNPELFQELKRKFTFCNNTYSNKMDLLYWFVILGILKLNPGGKLGYITTRYWLSKGQHTGVESLKDYILKYCYIREIIDFENVKVFSSAKGQDNIIFVLERKSEGLKDSNIKIFEIALKPMKGKCLMENCKFSEGYCKNDDEYLECICSKNREWDELIEKPDLPLGNSINAYISAKKTADLKKNRSWDLFYKEGGEIDIIINEIEKSCEKVVEKEIMGGLISKNVIKTHVGDYFEIRNGITTIADKYFILMDNDLLVLNDNYYIKIKNTKEMKLTQKELLIKEYHEIMLRILKLKEIEADKSKFEEENYNFFDKNGVLWLRLSENCLKKIKKSYKTPAIYRHGLKITESVGKMIFFNKESEIYDCPALLLYLRQYKDILIEKLSNYNEWTSERPDKWVTIRRGGMVKLWNRERRKIMNTDLETYYDLKPKIFFNYIMKTNNIFGFYDGQMVATSDLYFFHDTKKKIKISYILAYLNSKVMSFFFAKRPITIKRSKSNIENDVPVFLPRDENERILCKFISIIERKLIKTLQEYESTYRMQGFHFNLEIDDINDVQVNFEQFIRYNSLKLSKVDDLVYKIDKFQEIDTVDRDSFPLIIQGIATTKTIKSLRVKETGNDRVFYNRNFKIYCLTQIADDFEKVLNNFRLFREKAFNPEDILELRLLSKKEFDIIQSIRTRIYSSLRRLGSIEKIKLEKIVENILNNKNLEDIEELDNINEFIYFIDIAFIKMIVPDHKDSILKNIQT</sequence>
<dbReference type="PRINTS" id="PR00507">
    <property type="entry name" value="N12N6MTFRASE"/>
</dbReference>
<proteinExistence type="predicted"/>
<keyword evidence="5" id="KW-0238">DNA-binding</keyword>
<evidence type="ECO:0000256" key="6">
    <source>
        <dbReference type="ARBA" id="ARBA00047942"/>
    </source>
</evidence>
<dbReference type="EC" id="2.1.1.72" evidence="1"/>
<protein>
    <recommendedName>
        <fullName evidence="1">site-specific DNA-methyltransferase (adenine-specific)</fullName>
        <ecNumber evidence="1">2.1.1.72</ecNumber>
    </recommendedName>
</protein>
<reference evidence="9" key="1">
    <citation type="journal article" date="2015" name="Nature">
        <title>Complex archaea that bridge the gap between prokaryotes and eukaryotes.</title>
        <authorList>
            <person name="Spang A."/>
            <person name="Saw J.H."/>
            <person name="Jorgensen S.L."/>
            <person name="Zaremba-Niedzwiedzka K."/>
            <person name="Martijn J."/>
            <person name="Lind A.E."/>
            <person name="van Eijk R."/>
            <person name="Schleper C."/>
            <person name="Guy L."/>
            <person name="Ettema T.J."/>
        </authorList>
    </citation>
    <scope>NUCLEOTIDE SEQUENCE</scope>
</reference>
<keyword evidence="2" id="KW-0489">Methyltransferase</keyword>
<gene>
    <name evidence="9" type="ORF">LCGC14_0564540</name>
</gene>
<dbReference type="PROSITE" id="PS00092">
    <property type="entry name" value="N6_MTASE"/>
    <property type="match status" value="1"/>
</dbReference>
<dbReference type="Pfam" id="PF12950">
    <property type="entry name" value="TaqI_C"/>
    <property type="match status" value="1"/>
</dbReference>
<dbReference type="EMBL" id="LAZR01000814">
    <property type="protein sequence ID" value="KKN57208.1"/>
    <property type="molecule type" value="Genomic_DNA"/>
</dbReference>
<evidence type="ECO:0000256" key="5">
    <source>
        <dbReference type="ARBA" id="ARBA00023125"/>
    </source>
</evidence>
<dbReference type="InterPro" id="IPR050953">
    <property type="entry name" value="N4_N6_ade-DNA_methylase"/>
</dbReference>
<feature type="domain" description="TaqI-like C-terminal specificity" evidence="8">
    <location>
        <begin position="1138"/>
        <end position="1222"/>
    </location>
</feature>
<keyword evidence="3" id="KW-0808">Transferase</keyword>
<dbReference type="InterPro" id="IPR002052">
    <property type="entry name" value="DNA_methylase_N6_adenine_CS"/>
</dbReference>
<dbReference type="GO" id="GO:0009307">
    <property type="term" value="P:DNA restriction-modification system"/>
    <property type="evidence" value="ECO:0007669"/>
    <property type="project" value="UniProtKB-KW"/>
</dbReference>
<dbReference type="GO" id="GO:0009007">
    <property type="term" value="F:site-specific DNA-methyltransferase (adenine-specific) activity"/>
    <property type="evidence" value="ECO:0007669"/>
    <property type="project" value="UniProtKB-EC"/>
</dbReference>
<evidence type="ECO:0000259" key="8">
    <source>
        <dbReference type="Pfam" id="PF12950"/>
    </source>
</evidence>
<dbReference type="GO" id="GO:0008170">
    <property type="term" value="F:N-methyltransferase activity"/>
    <property type="evidence" value="ECO:0007669"/>
    <property type="project" value="InterPro"/>
</dbReference>